<dbReference type="Proteomes" id="UP000689195">
    <property type="component" value="Unassembled WGS sequence"/>
</dbReference>
<dbReference type="GO" id="GO:0044773">
    <property type="term" value="P:mitotic DNA damage checkpoint signaling"/>
    <property type="evidence" value="ECO:0007669"/>
    <property type="project" value="TreeGrafter"/>
</dbReference>
<comment type="caution">
    <text evidence="2">The sequence shown here is derived from an EMBL/GenBank/DDBJ whole genome shotgun (WGS) entry which is preliminary data.</text>
</comment>
<sequence length="388" mass="46291">MMCKSKHFFRDTEYFIYEKENSIQIGKNAQQIKYTIQLELSTIISWIYGDRNYFIGFKFRWKQKMKIMIVDYHNCLQLKSIFDGKVSYNNLVKMFNSVKYIQQQSQNTIILVHSCIDQRPYQMKVTSNSLNYNILDFMLELEVLNFQHKNMISISQYFIENDKFYIIFEHLEGRSLRERMNSQYKMKKEEVIVVLKQLLSLLILLHRKGFVCRDISQDNIIIQKNGRIVVTEFGQITKVGEILRTKRGTKDIDLINELILPNNLEVNQNNEDFDRQFWFAQDIYCLGELLHEMLIGKSIQKTIFDKHSIFQSSQNTISTLRKKVGLRNLLDRMLEPDPRHRISAEQAQNFIKDMEFGDDSFIDFSDQDERNNFQEVYQFISKVCLQNL</sequence>
<dbReference type="PROSITE" id="PS50011">
    <property type="entry name" value="PROTEIN_KINASE_DOM"/>
    <property type="match status" value="1"/>
</dbReference>
<evidence type="ECO:0000313" key="3">
    <source>
        <dbReference type="Proteomes" id="UP000689195"/>
    </source>
</evidence>
<dbReference type="OrthoDB" id="294869at2759"/>
<dbReference type="Pfam" id="PF00069">
    <property type="entry name" value="Pkinase"/>
    <property type="match status" value="1"/>
</dbReference>
<dbReference type="AlphaFoldDB" id="A0A8S1TXE9"/>
<dbReference type="PANTHER" id="PTHR44167">
    <property type="entry name" value="OVARIAN-SPECIFIC SERINE/THREONINE-PROTEIN KINASE LOK-RELATED"/>
    <property type="match status" value="1"/>
</dbReference>
<protein>
    <recommendedName>
        <fullName evidence="1">Protein kinase domain-containing protein</fullName>
    </recommendedName>
</protein>
<organism evidence="2 3">
    <name type="scientific">Paramecium pentaurelia</name>
    <dbReference type="NCBI Taxonomy" id="43138"/>
    <lineage>
        <taxon>Eukaryota</taxon>
        <taxon>Sar</taxon>
        <taxon>Alveolata</taxon>
        <taxon>Ciliophora</taxon>
        <taxon>Intramacronucleata</taxon>
        <taxon>Oligohymenophorea</taxon>
        <taxon>Peniculida</taxon>
        <taxon>Parameciidae</taxon>
        <taxon>Paramecium</taxon>
    </lineage>
</organism>
<dbReference type="GO" id="GO:0005634">
    <property type="term" value="C:nucleus"/>
    <property type="evidence" value="ECO:0007669"/>
    <property type="project" value="TreeGrafter"/>
</dbReference>
<gene>
    <name evidence="2" type="ORF">PPENT_87.1.T0290262</name>
</gene>
<evidence type="ECO:0000313" key="2">
    <source>
        <dbReference type="EMBL" id="CAD8156948.1"/>
    </source>
</evidence>
<dbReference type="PANTHER" id="PTHR44167:SF24">
    <property type="entry name" value="SERINE_THREONINE-PROTEIN KINASE CHK2"/>
    <property type="match status" value="1"/>
</dbReference>
<dbReference type="GO" id="GO:0005524">
    <property type="term" value="F:ATP binding"/>
    <property type="evidence" value="ECO:0007669"/>
    <property type="project" value="InterPro"/>
</dbReference>
<reference evidence="2" key="1">
    <citation type="submission" date="2021-01" db="EMBL/GenBank/DDBJ databases">
        <authorList>
            <consortium name="Genoscope - CEA"/>
            <person name="William W."/>
        </authorList>
    </citation>
    <scope>NUCLEOTIDE SEQUENCE</scope>
</reference>
<accession>A0A8S1TXE9</accession>
<proteinExistence type="predicted"/>
<name>A0A8S1TXE9_9CILI</name>
<dbReference type="SMART" id="SM00220">
    <property type="entry name" value="S_TKc"/>
    <property type="match status" value="1"/>
</dbReference>
<dbReference type="InterPro" id="IPR000719">
    <property type="entry name" value="Prot_kinase_dom"/>
</dbReference>
<keyword evidence="3" id="KW-1185">Reference proteome</keyword>
<feature type="domain" description="Protein kinase" evidence="1">
    <location>
        <begin position="95"/>
        <end position="351"/>
    </location>
</feature>
<dbReference type="GO" id="GO:0005737">
    <property type="term" value="C:cytoplasm"/>
    <property type="evidence" value="ECO:0007669"/>
    <property type="project" value="TreeGrafter"/>
</dbReference>
<evidence type="ECO:0000259" key="1">
    <source>
        <dbReference type="PROSITE" id="PS50011"/>
    </source>
</evidence>
<dbReference type="EMBL" id="CAJJDO010000029">
    <property type="protein sequence ID" value="CAD8156948.1"/>
    <property type="molecule type" value="Genomic_DNA"/>
</dbReference>
<dbReference type="GO" id="GO:0004674">
    <property type="term" value="F:protein serine/threonine kinase activity"/>
    <property type="evidence" value="ECO:0007669"/>
    <property type="project" value="TreeGrafter"/>
</dbReference>